<dbReference type="PANTHER" id="PTHR40048:SF1">
    <property type="entry name" value="RHAMNOSYL O-METHYLTRANSFERASE"/>
    <property type="match status" value="1"/>
</dbReference>
<dbReference type="GO" id="GO:0032259">
    <property type="term" value="P:methylation"/>
    <property type="evidence" value="ECO:0007669"/>
    <property type="project" value="UniProtKB-KW"/>
</dbReference>
<dbReference type="RefSeq" id="WP_200387891.1">
    <property type="nucleotide sequence ID" value="NZ_NRSD01000009.1"/>
</dbReference>
<dbReference type="Pfam" id="PF13578">
    <property type="entry name" value="Methyltransf_24"/>
    <property type="match status" value="1"/>
</dbReference>
<dbReference type="PANTHER" id="PTHR40048">
    <property type="entry name" value="RHAMNOSYL O-METHYLTRANSFERASE"/>
    <property type="match status" value="1"/>
</dbReference>
<dbReference type="Proteomes" id="UP001138802">
    <property type="component" value="Unassembled WGS sequence"/>
</dbReference>
<dbReference type="AlphaFoldDB" id="A0A9X0WIV6"/>
<proteinExistence type="predicted"/>
<dbReference type="InterPro" id="IPR029063">
    <property type="entry name" value="SAM-dependent_MTases_sf"/>
</dbReference>
<dbReference type="GO" id="GO:0005886">
    <property type="term" value="C:plasma membrane"/>
    <property type="evidence" value="ECO:0007669"/>
    <property type="project" value="TreeGrafter"/>
</dbReference>
<accession>A0A9X0WIV6</accession>
<evidence type="ECO:0000313" key="4">
    <source>
        <dbReference type="Proteomes" id="UP001138802"/>
    </source>
</evidence>
<keyword evidence="4" id="KW-1185">Reference proteome</keyword>
<protein>
    <recommendedName>
        <fullName evidence="5">Class I SAM-dependent methyltransferase</fullName>
    </recommendedName>
</protein>
<evidence type="ECO:0008006" key="5">
    <source>
        <dbReference type="Google" id="ProtNLM"/>
    </source>
</evidence>
<dbReference type="Gene3D" id="3.40.50.150">
    <property type="entry name" value="Vaccinia Virus protein VP39"/>
    <property type="match status" value="1"/>
</dbReference>
<keyword evidence="2" id="KW-0808">Transferase</keyword>
<sequence>MHPKQLLPLALRDPLRPTYQRLRRVWQESALSPKPAEWREARVRMHASTVFDDLYRTAGEGFGITQIYDEIEQLIELVRSEAPQVVVEIGTHKGGNSFIFCHALPTVELVVGLDLNVQNAAKLKYCVRQGQRYIALHGDSQTQAQRSRLEHVLKGRSIDFLFIDGDHSYAGARADYELYAPLVRPGGLIAFHDIIPDHATRFGKQTGCWTGEVYRLWAEVRELHPEHFELVSDAEQDGFGIGVVRVPMKGAA</sequence>
<dbReference type="SUPFAM" id="SSF53335">
    <property type="entry name" value="S-adenosyl-L-methionine-dependent methyltransferases"/>
    <property type="match status" value="1"/>
</dbReference>
<organism evidence="3 4">
    <name type="scientific">Thiocapsa imhoffii</name>
    <dbReference type="NCBI Taxonomy" id="382777"/>
    <lineage>
        <taxon>Bacteria</taxon>
        <taxon>Pseudomonadati</taxon>
        <taxon>Pseudomonadota</taxon>
        <taxon>Gammaproteobacteria</taxon>
        <taxon>Chromatiales</taxon>
        <taxon>Chromatiaceae</taxon>
        <taxon>Thiocapsa</taxon>
    </lineage>
</organism>
<dbReference type="GO" id="GO:0008168">
    <property type="term" value="F:methyltransferase activity"/>
    <property type="evidence" value="ECO:0007669"/>
    <property type="project" value="UniProtKB-KW"/>
</dbReference>
<evidence type="ECO:0000256" key="2">
    <source>
        <dbReference type="ARBA" id="ARBA00022679"/>
    </source>
</evidence>
<dbReference type="EMBL" id="NRSD01000009">
    <property type="protein sequence ID" value="MBK1645084.1"/>
    <property type="molecule type" value="Genomic_DNA"/>
</dbReference>
<evidence type="ECO:0000256" key="1">
    <source>
        <dbReference type="ARBA" id="ARBA00022603"/>
    </source>
</evidence>
<comment type="caution">
    <text evidence="3">The sequence shown here is derived from an EMBL/GenBank/DDBJ whole genome shotgun (WGS) entry which is preliminary data.</text>
</comment>
<keyword evidence="1" id="KW-0489">Methyltransferase</keyword>
<reference evidence="3 4" key="1">
    <citation type="journal article" date="2020" name="Microorganisms">
        <title>Osmotic Adaptation and Compatible Solute Biosynthesis of Phototrophic Bacteria as Revealed from Genome Analyses.</title>
        <authorList>
            <person name="Imhoff J.F."/>
            <person name="Rahn T."/>
            <person name="Kunzel S."/>
            <person name="Keller A."/>
            <person name="Neulinger S.C."/>
        </authorList>
    </citation>
    <scope>NUCLEOTIDE SEQUENCE [LARGE SCALE GENOMIC DNA]</scope>
    <source>
        <strain evidence="3 4">DSM 21303</strain>
    </source>
</reference>
<name>A0A9X0WIV6_9GAMM</name>
<evidence type="ECO:0000313" key="3">
    <source>
        <dbReference type="EMBL" id="MBK1645084.1"/>
    </source>
</evidence>
<gene>
    <name evidence="3" type="ORF">CKO25_10550</name>
</gene>